<feature type="domain" description="C2H2-type" evidence="14">
    <location>
        <begin position="204"/>
        <end position="231"/>
    </location>
</feature>
<feature type="domain" description="C2H2-type" evidence="14">
    <location>
        <begin position="232"/>
        <end position="259"/>
    </location>
</feature>
<evidence type="ECO:0000256" key="5">
    <source>
        <dbReference type="ARBA" id="ARBA00022771"/>
    </source>
</evidence>
<dbReference type="GO" id="GO:0000981">
    <property type="term" value="F:DNA-binding transcription factor activity, RNA polymerase II-specific"/>
    <property type="evidence" value="ECO:0007669"/>
    <property type="project" value="TreeGrafter"/>
</dbReference>
<dbReference type="InterPro" id="IPR013087">
    <property type="entry name" value="Znf_C2H2_type"/>
</dbReference>
<dbReference type="AlphaFoldDB" id="A0A6P8PJP2"/>
<feature type="region of interest" description="Disordered" evidence="13">
    <location>
        <begin position="90"/>
        <end position="113"/>
    </location>
</feature>
<comment type="similarity">
    <text evidence="2">Belongs to the krueppel C2H2-type zinc-finger protein family.</text>
</comment>
<dbReference type="GO" id="GO:0045595">
    <property type="term" value="P:regulation of cell differentiation"/>
    <property type="evidence" value="ECO:0007669"/>
    <property type="project" value="UniProtKB-ARBA"/>
</dbReference>
<evidence type="ECO:0000259" key="14">
    <source>
        <dbReference type="PROSITE" id="PS50157"/>
    </source>
</evidence>
<dbReference type="CDD" id="cd07765">
    <property type="entry name" value="KRAB_A-box"/>
    <property type="match status" value="1"/>
</dbReference>
<dbReference type="GeneID" id="117354962"/>
<feature type="coiled-coil region" evidence="12">
    <location>
        <begin position="563"/>
        <end position="590"/>
    </location>
</feature>
<protein>
    <submittedName>
        <fullName evidence="17">Zinc finger protein 436-like</fullName>
    </submittedName>
</protein>
<dbReference type="InterPro" id="IPR050527">
    <property type="entry name" value="Snail/Krueppel_Znf"/>
</dbReference>
<dbReference type="InParanoid" id="A0A6P8PJP2"/>
<feature type="domain" description="C2H2-type" evidence="14">
    <location>
        <begin position="344"/>
        <end position="371"/>
    </location>
</feature>
<feature type="domain" description="C2H2-type" evidence="14">
    <location>
        <begin position="400"/>
        <end position="427"/>
    </location>
</feature>
<evidence type="ECO:0000256" key="11">
    <source>
        <dbReference type="PROSITE-ProRule" id="PRU00042"/>
    </source>
</evidence>
<evidence type="ECO:0000256" key="10">
    <source>
        <dbReference type="ARBA" id="ARBA00023242"/>
    </source>
</evidence>
<keyword evidence="5 11" id="KW-0863">Zinc-finger</keyword>
<dbReference type="Proteomes" id="UP000515159">
    <property type="component" value="Chromosome 2"/>
</dbReference>
<keyword evidence="12" id="KW-0175">Coiled coil</keyword>
<feature type="region of interest" description="Disordered" evidence="13">
    <location>
        <begin position="503"/>
        <end position="534"/>
    </location>
</feature>
<gene>
    <name evidence="17" type="primary">LOC117354962</name>
</gene>
<dbReference type="PROSITE" id="PS50157">
    <property type="entry name" value="ZINC_FINGER_C2H2_2"/>
    <property type="match status" value="10"/>
</dbReference>
<dbReference type="PROSITE" id="PS50805">
    <property type="entry name" value="KRAB"/>
    <property type="match status" value="1"/>
</dbReference>
<evidence type="ECO:0000256" key="6">
    <source>
        <dbReference type="ARBA" id="ARBA00022833"/>
    </source>
</evidence>
<feature type="domain" description="C2H2-type" evidence="14">
    <location>
        <begin position="260"/>
        <end position="287"/>
    </location>
</feature>
<organism evidence="16 17">
    <name type="scientific">Geotrypetes seraphini</name>
    <name type="common">Gaboon caecilian</name>
    <name type="synonym">Caecilia seraphini</name>
    <dbReference type="NCBI Taxonomy" id="260995"/>
    <lineage>
        <taxon>Eukaryota</taxon>
        <taxon>Metazoa</taxon>
        <taxon>Chordata</taxon>
        <taxon>Craniata</taxon>
        <taxon>Vertebrata</taxon>
        <taxon>Euteleostomi</taxon>
        <taxon>Amphibia</taxon>
        <taxon>Gymnophiona</taxon>
        <taxon>Geotrypetes</taxon>
    </lineage>
</organism>
<evidence type="ECO:0000256" key="9">
    <source>
        <dbReference type="ARBA" id="ARBA00023163"/>
    </source>
</evidence>
<dbReference type="FunFam" id="3.30.160.60:FF:000030">
    <property type="entry name" value="Zinc finger protein 628"/>
    <property type="match status" value="2"/>
</dbReference>
<dbReference type="Pfam" id="PF00096">
    <property type="entry name" value="zf-C2H2"/>
    <property type="match status" value="10"/>
</dbReference>
<evidence type="ECO:0000256" key="7">
    <source>
        <dbReference type="ARBA" id="ARBA00023015"/>
    </source>
</evidence>
<dbReference type="RefSeq" id="XP_033788812.1">
    <property type="nucleotide sequence ID" value="XM_033932921.1"/>
</dbReference>
<dbReference type="FunFam" id="3.30.160.60:FF:000358">
    <property type="entry name" value="zinc finger protein 24"/>
    <property type="match status" value="1"/>
</dbReference>
<evidence type="ECO:0000256" key="3">
    <source>
        <dbReference type="ARBA" id="ARBA00022723"/>
    </source>
</evidence>
<keyword evidence="8" id="KW-0238">DNA-binding</keyword>
<feature type="domain" description="C2H2-type" evidence="14">
    <location>
        <begin position="428"/>
        <end position="455"/>
    </location>
</feature>
<dbReference type="OrthoDB" id="5977552at2759"/>
<evidence type="ECO:0000256" key="8">
    <source>
        <dbReference type="ARBA" id="ARBA00023125"/>
    </source>
</evidence>
<accession>A0A6P8PJP2</accession>
<proteinExistence type="inferred from homology"/>
<dbReference type="FunFam" id="3.30.160.60:FF:000912">
    <property type="entry name" value="Zinc finger protein 660"/>
    <property type="match status" value="3"/>
</dbReference>
<evidence type="ECO:0000256" key="4">
    <source>
        <dbReference type="ARBA" id="ARBA00022737"/>
    </source>
</evidence>
<reference evidence="17" key="1">
    <citation type="submission" date="2025-08" db="UniProtKB">
        <authorList>
            <consortium name="RefSeq"/>
        </authorList>
    </citation>
    <scope>IDENTIFICATION</scope>
</reference>
<dbReference type="Gene3D" id="6.10.140.140">
    <property type="match status" value="1"/>
</dbReference>
<dbReference type="KEGG" id="gsh:117354962"/>
<dbReference type="SUPFAM" id="SSF57667">
    <property type="entry name" value="beta-beta-alpha zinc fingers"/>
    <property type="match status" value="6"/>
</dbReference>
<dbReference type="SUPFAM" id="SSF109640">
    <property type="entry name" value="KRAB domain (Kruppel-associated box)"/>
    <property type="match status" value="1"/>
</dbReference>
<evidence type="ECO:0000259" key="15">
    <source>
        <dbReference type="PROSITE" id="PS50805"/>
    </source>
</evidence>
<feature type="domain" description="C2H2-type" evidence="14">
    <location>
        <begin position="372"/>
        <end position="399"/>
    </location>
</feature>
<keyword evidence="16" id="KW-1185">Reference proteome</keyword>
<dbReference type="GO" id="GO:0008270">
    <property type="term" value="F:zinc ion binding"/>
    <property type="evidence" value="ECO:0007669"/>
    <property type="project" value="UniProtKB-KW"/>
</dbReference>
<dbReference type="SMART" id="SM00349">
    <property type="entry name" value="KRAB"/>
    <property type="match status" value="1"/>
</dbReference>
<dbReference type="PROSITE" id="PS00028">
    <property type="entry name" value="ZINC_FINGER_C2H2_1"/>
    <property type="match status" value="10"/>
</dbReference>
<keyword evidence="9" id="KW-0804">Transcription</keyword>
<feature type="domain" description="KRAB" evidence="15">
    <location>
        <begin position="11"/>
        <end position="81"/>
    </location>
</feature>
<dbReference type="PANTHER" id="PTHR24388">
    <property type="entry name" value="ZINC FINGER PROTEIN"/>
    <property type="match status" value="1"/>
</dbReference>
<sequence>MPEGASAQKQVTFEDITISFTQEEWAYLDEEQKKLYREVMKDNYQMLISLDHQIRPEWQRIKSQREDPVEMDQIQTQSENIYENISQRPDNISTKNCKQGSKEQRNPAGATKEGLTKCEINDGNIPEDKRHLAERPFQIHNSGKVTSEFLHGKKKGKKHQKELQLHKSDHKNEKLFTSAECNKSFTQLSTPKSKKIIHTRYRPFTCSECNKSFTLLSGLKKHQVIHTGYKPHTCTECNKRFIRLSGLKQHQVIHTGYKPHTCTECNKSFTQFSGLKIHQVIHTGYKPHTCTECNKSFTHLSGLKKHQVIHTGYKSHTCTECNKSFIRLSGLKQHQVIHTGYKPHTCTECNKSFTQLSSLKKHQVIHTGYKQHTCTECNKNFTHLSGLKQHQVIHTGYKPHTCTECNKSFIQLSGLKQHQVIHTGYKPHTCTECNKSFTLLSRLKSHRMIHTGYKPYTCTECNKSFTLLSGLKSHKMIHTGYKTHSCTEYIAVLPGGGSDFGASTPAVMASKPVRKERERSKLPEPKMADHVAPPSLEAPHSSWVAAVSSEVQAALESSLGDKLQRILDKLDTLDQRFASLTSEVKETQQRDYSAEVSQARRWFSPLCTRLIQHHIAFSLQYPARLRLTHLGRAHHFDTLEAAQRFVTEMMPEDPAQGAVVD</sequence>
<evidence type="ECO:0000256" key="2">
    <source>
        <dbReference type="ARBA" id="ARBA00006991"/>
    </source>
</evidence>
<dbReference type="Gene3D" id="3.30.250.20">
    <property type="entry name" value="L1 transposable element, C-terminal domain"/>
    <property type="match status" value="1"/>
</dbReference>
<keyword evidence="4" id="KW-0677">Repeat</keyword>
<keyword evidence="10" id="KW-0539">Nucleus</keyword>
<dbReference type="GO" id="GO:0000122">
    <property type="term" value="P:negative regulation of transcription by RNA polymerase II"/>
    <property type="evidence" value="ECO:0007669"/>
    <property type="project" value="UniProtKB-ARBA"/>
</dbReference>
<dbReference type="InterPro" id="IPR001909">
    <property type="entry name" value="KRAB"/>
</dbReference>
<name>A0A6P8PJP2_GEOSA</name>
<comment type="subcellular location">
    <subcellularLocation>
        <location evidence="1">Nucleus</location>
    </subcellularLocation>
</comment>
<dbReference type="GO" id="GO:0000978">
    <property type="term" value="F:RNA polymerase II cis-regulatory region sequence-specific DNA binding"/>
    <property type="evidence" value="ECO:0007669"/>
    <property type="project" value="TreeGrafter"/>
</dbReference>
<dbReference type="GO" id="GO:0005634">
    <property type="term" value="C:nucleus"/>
    <property type="evidence" value="ECO:0007669"/>
    <property type="project" value="UniProtKB-SubCell"/>
</dbReference>
<evidence type="ECO:0000256" key="13">
    <source>
        <dbReference type="SAM" id="MobiDB-lite"/>
    </source>
</evidence>
<evidence type="ECO:0000313" key="17">
    <source>
        <dbReference type="RefSeq" id="XP_033788812.1"/>
    </source>
</evidence>
<dbReference type="PANTHER" id="PTHR24388:SF99">
    <property type="entry name" value="GASTRULA ZINC FINGER PROTEIN XLCGF52.1-LIKE ISOFORM X1-RELATED"/>
    <property type="match status" value="1"/>
</dbReference>
<keyword evidence="7" id="KW-0805">Transcription regulation</keyword>
<feature type="domain" description="C2H2-type" evidence="14">
    <location>
        <begin position="456"/>
        <end position="483"/>
    </location>
</feature>
<dbReference type="InterPro" id="IPR036236">
    <property type="entry name" value="Znf_C2H2_sf"/>
</dbReference>
<dbReference type="FunFam" id="3.30.160.60:FF:000624">
    <property type="entry name" value="zinc finger protein 697"/>
    <property type="match status" value="2"/>
</dbReference>
<dbReference type="InterPro" id="IPR042566">
    <property type="entry name" value="L1_C"/>
</dbReference>
<dbReference type="Gene3D" id="3.30.160.60">
    <property type="entry name" value="Classic Zinc Finger"/>
    <property type="match status" value="11"/>
</dbReference>
<feature type="compositionally biased region" description="Polar residues" evidence="13">
    <location>
        <begin position="90"/>
        <end position="99"/>
    </location>
</feature>
<dbReference type="Pfam" id="PF01352">
    <property type="entry name" value="KRAB"/>
    <property type="match status" value="1"/>
</dbReference>
<dbReference type="SMART" id="SM00355">
    <property type="entry name" value="ZnF_C2H2"/>
    <property type="match status" value="10"/>
</dbReference>
<feature type="domain" description="C2H2-type" evidence="14">
    <location>
        <begin position="316"/>
        <end position="343"/>
    </location>
</feature>
<keyword evidence="6" id="KW-0862">Zinc</keyword>
<evidence type="ECO:0000256" key="12">
    <source>
        <dbReference type="SAM" id="Coils"/>
    </source>
</evidence>
<dbReference type="InterPro" id="IPR036051">
    <property type="entry name" value="KRAB_dom_sf"/>
</dbReference>
<feature type="compositionally biased region" description="Basic and acidic residues" evidence="13">
    <location>
        <begin position="513"/>
        <end position="529"/>
    </location>
</feature>
<evidence type="ECO:0000256" key="1">
    <source>
        <dbReference type="ARBA" id="ARBA00004123"/>
    </source>
</evidence>
<keyword evidence="3" id="KW-0479">Metal-binding</keyword>
<evidence type="ECO:0000313" key="16">
    <source>
        <dbReference type="Proteomes" id="UP000515159"/>
    </source>
</evidence>
<feature type="domain" description="C2H2-type" evidence="14">
    <location>
        <begin position="288"/>
        <end position="315"/>
    </location>
</feature>
<dbReference type="FunFam" id="3.30.160.60:FF:000770">
    <property type="entry name" value="zinc finger protein 16"/>
    <property type="match status" value="2"/>
</dbReference>